<evidence type="ECO:0000256" key="4">
    <source>
        <dbReference type="ARBA" id="ARBA00005026"/>
    </source>
</evidence>
<dbReference type="InterPro" id="IPR015928">
    <property type="entry name" value="Aconitase/3IPM_dehydase_swvl"/>
</dbReference>
<dbReference type="Gene3D" id="6.10.190.10">
    <property type="match status" value="1"/>
</dbReference>
<dbReference type="EC" id="4.2.1.3" evidence="14"/>
<dbReference type="EMBL" id="WNZX01000032">
    <property type="protein sequence ID" value="MUG73792.1"/>
    <property type="molecule type" value="Genomic_DNA"/>
</dbReference>
<dbReference type="Pfam" id="PF00694">
    <property type="entry name" value="Aconitase_C"/>
    <property type="match status" value="1"/>
</dbReference>
<sequence length="901" mass="97778">MSNKDQYSVRKQLNVGSQTYNYYSLPAFEEQGHGKINNLPFSIKVLLEAAIRQLDGKAITSEHVKQIANWAVERDANKEIPFIPARIVLQDFTGVPVVVDLAAMRDTMKRAGGDPKRINPLVPVDLVIDHSVMVDAFGSKDALEFNEKIEFERNEERYRFLRWAQTAFDNFRAVPPDTGIVHQVNLEYLASVAATKTVDGETFVYPDSLVGTDSHTTMINGIGVVGWGVGGIEAEAGMLGQPLYFITPEVIGFKLTGTLAEGATATDLALTVTQMLRKKGVVGKFVEFYGPGLSNISLADRATVANMAPEYGATIGFFPVDAESLNYLRSTGRDENQIALVEAYYKAQGMFRTDATPDPVFSDVIELDLASVVPSLAGPKRPQDRVELTNMKESFNSIIRTPIDKGGYGLSDEKISEVVEVPHPNGEVSKMGTGAVVIAAITSCTNTSNPSVMIGAGLVAKKAVALGLRKPGYVKSSLTPGSLVVTEYLTKAGLIEPLEALGFHVAGYGCATCIGNSGPLPDEVSKAIADNDMTVAAVLSGNRNFEGRVHAQVKANYLASPPLVVAYAIAGTVNIDLANEPIGYDQKNEPVYLKDIWPSSQEIQEAIKSAMSPEMYRAKYADVFRSNPRFNAIEVPEGDLYSWDESTYIANPPFFTNLSSELSDIADIRGAKTLALMGDSVTTDHISPAGNIKVDSPAGKYLLEHGVKKEDFNSYGSRRGNHEVMMRGTFANIRIRNQVAPGTEGGVTTYLPTGEVMSIYDASMKYQEQGTNLVVIAGKEYGTGSSRDWAAKGTFLLGIKAVIAESFERIHRSNLVGMGVLPLQFVEGQSWKSLGITGRETFDIVGLSNDVQPGQKVTVNATREDGTTFSFETLARLDSYVDVEYYRNGGILQTVLRQIMA</sequence>
<dbReference type="GO" id="GO:0019679">
    <property type="term" value="P:propionate metabolic process, methylcitrate cycle"/>
    <property type="evidence" value="ECO:0007669"/>
    <property type="project" value="UniProtKB-ARBA"/>
</dbReference>
<dbReference type="GO" id="GO:0047456">
    <property type="term" value="F:2-methylisocitrate dehydratase activity"/>
    <property type="evidence" value="ECO:0007669"/>
    <property type="project" value="UniProtKB-EC"/>
</dbReference>
<dbReference type="AlphaFoldDB" id="A0A7X3CUR7"/>
<evidence type="ECO:0000256" key="6">
    <source>
        <dbReference type="ARBA" id="ARBA00011245"/>
    </source>
</evidence>
<dbReference type="NCBIfam" id="TIGR01341">
    <property type="entry name" value="aconitase_1"/>
    <property type="match status" value="1"/>
</dbReference>
<comment type="catalytic activity">
    <reaction evidence="1">
        <text>(2S,3R)-3-hydroxybutane-1,2,3-tricarboxylate = 2-methyl-cis-aconitate + H2O</text>
        <dbReference type="Rhea" id="RHEA:17941"/>
        <dbReference type="ChEBI" id="CHEBI:15377"/>
        <dbReference type="ChEBI" id="CHEBI:57429"/>
        <dbReference type="ChEBI" id="CHEBI:57872"/>
        <dbReference type="EC" id="4.2.1.99"/>
    </reaction>
</comment>
<dbReference type="InterPro" id="IPR015931">
    <property type="entry name" value="Acnase/IPM_dHydase_lsu_aba_1/3"/>
</dbReference>
<dbReference type="InterPro" id="IPR036008">
    <property type="entry name" value="Aconitase_4Fe-4S_dom"/>
</dbReference>
<dbReference type="UniPathway" id="UPA00223">
    <property type="reaction ID" value="UER00718"/>
</dbReference>
<evidence type="ECO:0000256" key="12">
    <source>
        <dbReference type="ARBA" id="ARBA00023239"/>
    </source>
</evidence>
<dbReference type="PROSITE" id="PS01244">
    <property type="entry name" value="ACONITASE_2"/>
    <property type="match status" value="1"/>
</dbReference>
<dbReference type="FunFam" id="3.30.499.10:FF:000020">
    <property type="entry name" value="Aconitate hydratase A"/>
    <property type="match status" value="1"/>
</dbReference>
<keyword evidence="9" id="KW-0694">RNA-binding</keyword>
<comment type="subunit">
    <text evidence="6">Monomer.</text>
</comment>
<comment type="function">
    <text evidence="14">Catalyzes the isomerization of citrate to isocitrate via cis-aconitate.</text>
</comment>
<dbReference type="FunFam" id="3.30.499.10:FF:000002">
    <property type="entry name" value="Aconitate hydratase"/>
    <property type="match status" value="1"/>
</dbReference>
<evidence type="ECO:0000259" key="15">
    <source>
        <dbReference type="Pfam" id="PF00330"/>
    </source>
</evidence>
<evidence type="ECO:0000256" key="14">
    <source>
        <dbReference type="RuleBase" id="RU361275"/>
    </source>
</evidence>
<dbReference type="PRINTS" id="PR00415">
    <property type="entry name" value="ACONITASE"/>
</dbReference>
<keyword evidence="11 14" id="KW-0411">Iron-sulfur</keyword>
<dbReference type="CDD" id="cd01580">
    <property type="entry name" value="AcnA_IRP_Swivel"/>
    <property type="match status" value="1"/>
</dbReference>
<evidence type="ECO:0000256" key="3">
    <source>
        <dbReference type="ARBA" id="ARBA00004717"/>
    </source>
</evidence>
<keyword evidence="8" id="KW-0479">Metal-binding</keyword>
<comment type="pathway">
    <text evidence="3">Carbohydrate metabolism; tricarboxylic acid cycle; isocitrate from oxaloacetate: step 2/2.</text>
</comment>
<evidence type="ECO:0000256" key="11">
    <source>
        <dbReference type="ARBA" id="ARBA00023014"/>
    </source>
</evidence>
<evidence type="ECO:0000313" key="18">
    <source>
        <dbReference type="Proteomes" id="UP000450917"/>
    </source>
</evidence>
<reference evidence="17 18" key="1">
    <citation type="submission" date="2019-11" db="EMBL/GenBank/DDBJ databases">
        <title>Draft genome sequences of five Paenibacillus species of dairy origin.</title>
        <authorList>
            <person name="Olajide A.M."/>
            <person name="Chen S."/>
            <person name="Lapointe G."/>
        </authorList>
    </citation>
    <scope>NUCLEOTIDE SEQUENCE [LARGE SCALE GENOMIC DNA]</scope>
    <source>
        <strain evidence="17 18">2CS3</strain>
    </source>
</reference>
<evidence type="ECO:0000256" key="8">
    <source>
        <dbReference type="ARBA" id="ARBA00022723"/>
    </source>
</evidence>
<evidence type="ECO:0000256" key="5">
    <source>
        <dbReference type="ARBA" id="ARBA00007185"/>
    </source>
</evidence>
<dbReference type="GO" id="GO:0046872">
    <property type="term" value="F:metal ion binding"/>
    <property type="evidence" value="ECO:0007669"/>
    <property type="project" value="UniProtKB-KW"/>
</dbReference>
<dbReference type="Gene3D" id="3.20.19.10">
    <property type="entry name" value="Aconitase, domain 4"/>
    <property type="match status" value="1"/>
</dbReference>
<protein>
    <recommendedName>
        <fullName evidence="14">Aconitate hydratase</fullName>
        <shortName evidence="14">Aconitase</shortName>
        <ecNumber evidence="14">4.2.1.3</ecNumber>
    </recommendedName>
</protein>
<dbReference type="SUPFAM" id="SSF53732">
    <property type="entry name" value="Aconitase iron-sulfur domain"/>
    <property type="match status" value="1"/>
</dbReference>
<dbReference type="GO" id="GO:0051539">
    <property type="term" value="F:4 iron, 4 sulfur cluster binding"/>
    <property type="evidence" value="ECO:0007669"/>
    <property type="project" value="UniProtKB-KW"/>
</dbReference>
<evidence type="ECO:0000256" key="13">
    <source>
        <dbReference type="ARBA" id="ARBA00023501"/>
    </source>
</evidence>
<evidence type="ECO:0000256" key="9">
    <source>
        <dbReference type="ARBA" id="ARBA00022884"/>
    </source>
</evidence>
<keyword evidence="18" id="KW-1185">Reference proteome</keyword>
<dbReference type="PROSITE" id="PS00450">
    <property type="entry name" value="ACONITASE_1"/>
    <property type="match status" value="1"/>
</dbReference>
<feature type="domain" description="Aconitase/3-isopropylmalate dehydratase large subunit alpha/beta/alpha" evidence="15">
    <location>
        <begin position="73"/>
        <end position="571"/>
    </location>
</feature>
<dbReference type="SUPFAM" id="SSF52016">
    <property type="entry name" value="LeuD/IlvD-like"/>
    <property type="match status" value="1"/>
</dbReference>
<dbReference type="CDD" id="cd01586">
    <property type="entry name" value="AcnA_IRP"/>
    <property type="match status" value="1"/>
</dbReference>
<comment type="pathway">
    <text evidence="4">Organic acid metabolism; propanoate degradation.</text>
</comment>
<keyword evidence="7" id="KW-0816">Tricarboxylic acid cycle</keyword>
<comment type="similarity">
    <text evidence="5 14">Belongs to the aconitase/IPM isomerase family.</text>
</comment>
<dbReference type="FunFam" id="3.20.19.10:FF:000001">
    <property type="entry name" value="Aconitate hydratase"/>
    <property type="match status" value="1"/>
</dbReference>
<gene>
    <name evidence="17" type="primary">acnA</name>
    <name evidence="17" type="ORF">GNP93_24595</name>
</gene>
<dbReference type="InterPro" id="IPR044137">
    <property type="entry name" value="AcnA_IRP_Swivel"/>
</dbReference>
<evidence type="ECO:0000256" key="7">
    <source>
        <dbReference type="ARBA" id="ARBA00022532"/>
    </source>
</evidence>
<evidence type="ECO:0000256" key="1">
    <source>
        <dbReference type="ARBA" id="ARBA00000118"/>
    </source>
</evidence>
<dbReference type="Pfam" id="PF00330">
    <property type="entry name" value="Aconitase"/>
    <property type="match status" value="1"/>
</dbReference>
<dbReference type="NCBIfam" id="NF009520">
    <property type="entry name" value="PRK12881.1"/>
    <property type="match status" value="1"/>
</dbReference>
<dbReference type="NCBIfam" id="NF006757">
    <property type="entry name" value="PRK09277.1"/>
    <property type="match status" value="1"/>
</dbReference>
<name>A0A7X3CUR7_9BACL</name>
<feature type="domain" description="Aconitase A/isopropylmalate dehydratase small subunit swivel" evidence="16">
    <location>
        <begin position="700"/>
        <end position="826"/>
    </location>
</feature>
<comment type="caution">
    <text evidence="17">The sequence shown here is derived from an EMBL/GenBank/DDBJ whole genome shotgun (WGS) entry which is preliminary data.</text>
</comment>
<dbReference type="GO" id="GO:0003994">
    <property type="term" value="F:aconitate hydratase activity"/>
    <property type="evidence" value="ECO:0007669"/>
    <property type="project" value="UniProtKB-EC"/>
</dbReference>
<keyword evidence="10 14" id="KW-0408">Iron</keyword>
<comment type="catalytic activity">
    <reaction evidence="13 14">
        <text>citrate = D-threo-isocitrate</text>
        <dbReference type="Rhea" id="RHEA:10336"/>
        <dbReference type="ChEBI" id="CHEBI:15562"/>
        <dbReference type="ChEBI" id="CHEBI:16947"/>
        <dbReference type="EC" id="4.2.1.3"/>
    </reaction>
</comment>
<evidence type="ECO:0000313" key="17">
    <source>
        <dbReference type="EMBL" id="MUG73792.1"/>
    </source>
</evidence>
<dbReference type="InterPro" id="IPR000573">
    <property type="entry name" value="AconitaseA/IPMdHydase_ssu_swvl"/>
</dbReference>
<dbReference type="Gene3D" id="3.30.499.10">
    <property type="entry name" value="Aconitase, domain 3"/>
    <property type="match status" value="2"/>
</dbReference>
<dbReference type="PANTHER" id="PTHR11670">
    <property type="entry name" value="ACONITASE/IRON-RESPONSIVE ELEMENT FAMILY MEMBER"/>
    <property type="match status" value="1"/>
</dbReference>
<dbReference type="Proteomes" id="UP000450917">
    <property type="component" value="Unassembled WGS sequence"/>
</dbReference>
<keyword evidence="12 14" id="KW-0456">Lyase</keyword>
<dbReference type="InterPro" id="IPR001030">
    <property type="entry name" value="Acoase/IPM_deHydtase_lsu_aba"/>
</dbReference>
<evidence type="ECO:0000256" key="10">
    <source>
        <dbReference type="ARBA" id="ARBA00023004"/>
    </source>
</evidence>
<dbReference type="RefSeq" id="WP_127609017.1">
    <property type="nucleotide sequence ID" value="NZ_JARTHJ010000083.1"/>
</dbReference>
<proteinExistence type="inferred from homology"/>
<evidence type="ECO:0000259" key="16">
    <source>
        <dbReference type="Pfam" id="PF00694"/>
    </source>
</evidence>
<evidence type="ECO:0000256" key="2">
    <source>
        <dbReference type="ARBA" id="ARBA00001966"/>
    </source>
</evidence>
<dbReference type="GO" id="GO:0006099">
    <property type="term" value="P:tricarboxylic acid cycle"/>
    <property type="evidence" value="ECO:0007669"/>
    <property type="project" value="UniProtKB-UniPathway"/>
</dbReference>
<keyword evidence="14" id="KW-0004">4Fe-4S</keyword>
<dbReference type="GO" id="GO:0003723">
    <property type="term" value="F:RNA binding"/>
    <property type="evidence" value="ECO:0007669"/>
    <property type="project" value="UniProtKB-KW"/>
</dbReference>
<organism evidence="17 18">
    <name type="scientific">Paenibacillus validus</name>
    <dbReference type="NCBI Taxonomy" id="44253"/>
    <lineage>
        <taxon>Bacteria</taxon>
        <taxon>Bacillati</taxon>
        <taxon>Bacillota</taxon>
        <taxon>Bacilli</taxon>
        <taxon>Bacillales</taxon>
        <taxon>Paenibacillaceae</taxon>
        <taxon>Paenibacillus</taxon>
    </lineage>
</organism>
<dbReference type="InterPro" id="IPR018136">
    <property type="entry name" value="Aconitase_4Fe-4S_BS"/>
</dbReference>
<accession>A0A7X3CUR7</accession>
<dbReference type="InterPro" id="IPR006249">
    <property type="entry name" value="Aconitase/IRP2"/>
</dbReference>
<comment type="cofactor">
    <cofactor evidence="2">
        <name>[4Fe-4S] cluster</name>
        <dbReference type="ChEBI" id="CHEBI:49883"/>
    </cofactor>
</comment>